<dbReference type="GO" id="GO:0016985">
    <property type="term" value="F:mannan endo-1,4-beta-mannosidase activity"/>
    <property type="evidence" value="ECO:0007669"/>
    <property type="project" value="UniProtKB-EC"/>
</dbReference>
<evidence type="ECO:0000256" key="2">
    <source>
        <dbReference type="ARBA" id="ARBA00004613"/>
    </source>
</evidence>
<organism evidence="10 11">
    <name type="scientific">Dorcoceras hygrometricum</name>
    <dbReference type="NCBI Taxonomy" id="472368"/>
    <lineage>
        <taxon>Eukaryota</taxon>
        <taxon>Viridiplantae</taxon>
        <taxon>Streptophyta</taxon>
        <taxon>Embryophyta</taxon>
        <taxon>Tracheophyta</taxon>
        <taxon>Spermatophyta</taxon>
        <taxon>Magnoliopsida</taxon>
        <taxon>eudicotyledons</taxon>
        <taxon>Gunneridae</taxon>
        <taxon>Pentapetalae</taxon>
        <taxon>asterids</taxon>
        <taxon>lamiids</taxon>
        <taxon>Lamiales</taxon>
        <taxon>Gesneriaceae</taxon>
        <taxon>Didymocarpoideae</taxon>
        <taxon>Trichosporeae</taxon>
        <taxon>Loxocarpinae</taxon>
        <taxon>Dorcoceras</taxon>
    </lineage>
</organism>
<dbReference type="InterPro" id="IPR045053">
    <property type="entry name" value="MAN-like"/>
</dbReference>
<comment type="similarity">
    <text evidence="3">Belongs to the glycosyl hydrolase 5 (cellulase A) family.</text>
</comment>
<gene>
    <name evidence="10" type="ORF">F511_25944</name>
</gene>
<feature type="non-terminal residue" evidence="10">
    <location>
        <position position="1"/>
    </location>
</feature>
<proteinExistence type="inferred from homology"/>
<evidence type="ECO:0000256" key="4">
    <source>
        <dbReference type="ARBA" id="ARBA00012706"/>
    </source>
</evidence>
<dbReference type="OrthoDB" id="406631at2759"/>
<evidence type="ECO:0000259" key="9">
    <source>
        <dbReference type="Pfam" id="PF26410"/>
    </source>
</evidence>
<evidence type="ECO:0000256" key="5">
    <source>
        <dbReference type="ARBA" id="ARBA00022525"/>
    </source>
</evidence>
<evidence type="ECO:0000313" key="10">
    <source>
        <dbReference type="EMBL" id="KZV31831.1"/>
    </source>
</evidence>
<dbReference type="Pfam" id="PF26410">
    <property type="entry name" value="GH5_mannosidase"/>
    <property type="match status" value="1"/>
</dbReference>
<dbReference type="AlphaFoldDB" id="A0A2Z7BIM0"/>
<evidence type="ECO:0000256" key="1">
    <source>
        <dbReference type="ARBA" id="ARBA00001678"/>
    </source>
</evidence>
<comment type="catalytic activity">
    <reaction evidence="1">
        <text>Random hydrolysis of (1-&gt;4)-beta-D-mannosidic linkages in mannans, galactomannans and glucomannans.</text>
        <dbReference type="EC" id="3.2.1.78"/>
    </reaction>
</comment>
<evidence type="ECO:0000256" key="6">
    <source>
        <dbReference type="ARBA" id="ARBA00022729"/>
    </source>
</evidence>
<dbReference type="EC" id="3.2.1.78" evidence="4"/>
<dbReference type="InterPro" id="IPR017853">
    <property type="entry name" value="GH"/>
</dbReference>
<feature type="domain" description="Glycoside hydrolase family 5" evidence="9">
    <location>
        <begin position="7"/>
        <end position="130"/>
    </location>
</feature>
<dbReference type="PANTHER" id="PTHR31451">
    <property type="match status" value="1"/>
</dbReference>
<dbReference type="Gene3D" id="3.20.20.80">
    <property type="entry name" value="Glycosidases"/>
    <property type="match status" value="1"/>
</dbReference>
<keyword evidence="5" id="KW-0964">Secreted</keyword>
<dbReference type="SUPFAM" id="SSF51445">
    <property type="entry name" value="(Trans)glycosidases"/>
    <property type="match status" value="1"/>
</dbReference>
<keyword evidence="6" id="KW-0732">Signal</keyword>
<dbReference type="Proteomes" id="UP000250235">
    <property type="component" value="Unassembled WGS sequence"/>
</dbReference>
<dbReference type="EMBL" id="KV007434">
    <property type="protein sequence ID" value="KZV31831.1"/>
    <property type="molecule type" value="Genomic_DNA"/>
</dbReference>
<reference evidence="10 11" key="1">
    <citation type="journal article" date="2015" name="Proc. Natl. Acad. Sci. U.S.A.">
        <title>The resurrection genome of Boea hygrometrica: A blueprint for survival of dehydration.</title>
        <authorList>
            <person name="Xiao L."/>
            <person name="Yang G."/>
            <person name="Zhang L."/>
            <person name="Yang X."/>
            <person name="Zhao S."/>
            <person name="Ji Z."/>
            <person name="Zhou Q."/>
            <person name="Hu M."/>
            <person name="Wang Y."/>
            <person name="Chen M."/>
            <person name="Xu Y."/>
            <person name="Jin H."/>
            <person name="Xiao X."/>
            <person name="Hu G."/>
            <person name="Bao F."/>
            <person name="Hu Y."/>
            <person name="Wan P."/>
            <person name="Li L."/>
            <person name="Deng X."/>
            <person name="Kuang T."/>
            <person name="Xiang C."/>
            <person name="Zhu J.K."/>
            <person name="Oliver M.J."/>
            <person name="He Y."/>
        </authorList>
    </citation>
    <scope>NUCLEOTIDE SEQUENCE [LARGE SCALE GENOMIC DNA]</scope>
    <source>
        <strain evidence="11">cv. XS01</strain>
    </source>
</reference>
<evidence type="ECO:0000256" key="7">
    <source>
        <dbReference type="ARBA" id="ARBA00022801"/>
    </source>
</evidence>
<keyword evidence="8" id="KW-0326">Glycosidase</keyword>
<dbReference type="PANTHER" id="PTHR31451:SF39">
    <property type="entry name" value="MANNAN ENDO-1,4-BETA-MANNOSIDASE 1"/>
    <property type="match status" value="1"/>
</dbReference>
<dbReference type="GO" id="GO:0005576">
    <property type="term" value="C:extracellular region"/>
    <property type="evidence" value="ECO:0007669"/>
    <property type="project" value="UniProtKB-SubCell"/>
</dbReference>
<protein>
    <recommendedName>
        <fullName evidence="4">mannan endo-1,4-beta-mannosidase</fullName>
        <ecNumber evidence="4">3.2.1.78</ecNumber>
    </recommendedName>
</protein>
<keyword evidence="11" id="KW-1185">Reference proteome</keyword>
<accession>A0A2Z7BIM0</accession>
<keyword evidence="7" id="KW-0378">Hydrolase</keyword>
<evidence type="ECO:0000256" key="8">
    <source>
        <dbReference type="ARBA" id="ARBA00023295"/>
    </source>
</evidence>
<name>A0A2Z7BIM0_9LAMI</name>
<dbReference type="InterPro" id="IPR001547">
    <property type="entry name" value="Glyco_hydro_5"/>
</dbReference>
<evidence type="ECO:0000313" key="11">
    <source>
        <dbReference type="Proteomes" id="UP000250235"/>
    </source>
</evidence>
<sequence length="159" mass="18226">SVMANGNFVQTEGTQFILNGKPLYFNGFNSYWLMYMAADPSTRGKVTDTFLQASKYGMNVARTWAFSDGGYRPLQSSPGIYNDDMFKGLDFVISEAKKYGIHLILSLVNNWEGFGGKKQYVQWARDHGHYINNEDDFFSNYIVKGYYKNHIKVIIPNKL</sequence>
<comment type="subcellular location">
    <subcellularLocation>
        <location evidence="2">Secreted</location>
    </subcellularLocation>
</comment>
<evidence type="ECO:0000256" key="3">
    <source>
        <dbReference type="ARBA" id="ARBA00005641"/>
    </source>
</evidence>